<dbReference type="STRING" id="641025.SAMN05421507_101231"/>
<dbReference type="RefSeq" id="WP_090094693.1">
    <property type="nucleotide sequence ID" value="NZ_FNIX01000001.1"/>
</dbReference>
<dbReference type="OrthoDB" id="4559052at2"/>
<organism evidence="2 3">
    <name type="scientific">Lentzea jiangxiensis</name>
    <dbReference type="NCBI Taxonomy" id="641025"/>
    <lineage>
        <taxon>Bacteria</taxon>
        <taxon>Bacillati</taxon>
        <taxon>Actinomycetota</taxon>
        <taxon>Actinomycetes</taxon>
        <taxon>Pseudonocardiales</taxon>
        <taxon>Pseudonocardiaceae</taxon>
        <taxon>Lentzea</taxon>
    </lineage>
</organism>
<dbReference type="InterPro" id="IPR025629">
    <property type="entry name" value="DUF4287"/>
</dbReference>
<dbReference type="AlphaFoldDB" id="A0A1H0E465"/>
<sequence length="93" mass="9964">MSFQAYLDGAEKKTGKTPAELLAAAAERGYDATTKAGVFLEWLKTDHDLGRGHGMALFHVLKNGPEISAKHVGTTGSHRDDSATLRLDGLANR</sequence>
<evidence type="ECO:0008006" key="4">
    <source>
        <dbReference type="Google" id="ProtNLM"/>
    </source>
</evidence>
<name>A0A1H0E465_9PSEU</name>
<protein>
    <recommendedName>
        <fullName evidence="4">DUF4287 domain-containing protein</fullName>
    </recommendedName>
</protein>
<dbReference type="Pfam" id="PF14117">
    <property type="entry name" value="DUF4287"/>
    <property type="match status" value="1"/>
</dbReference>
<keyword evidence="3" id="KW-1185">Reference proteome</keyword>
<evidence type="ECO:0000313" key="2">
    <source>
        <dbReference type="EMBL" id="SDN77165.1"/>
    </source>
</evidence>
<dbReference type="Proteomes" id="UP000199691">
    <property type="component" value="Unassembled WGS sequence"/>
</dbReference>
<gene>
    <name evidence="2" type="ORF">SAMN05421507_101231</name>
</gene>
<evidence type="ECO:0000256" key="1">
    <source>
        <dbReference type="SAM" id="MobiDB-lite"/>
    </source>
</evidence>
<accession>A0A1H0E465</accession>
<dbReference type="EMBL" id="FNIX01000001">
    <property type="protein sequence ID" value="SDN77165.1"/>
    <property type="molecule type" value="Genomic_DNA"/>
</dbReference>
<feature type="region of interest" description="Disordered" evidence="1">
    <location>
        <begin position="70"/>
        <end position="93"/>
    </location>
</feature>
<reference evidence="3" key="1">
    <citation type="submission" date="2016-10" db="EMBL/GenBank/DDBJ databases">
        <authorList>
            <person name="Varghese N."/>
            <person name="Submissions S."/>
        </authorList>
    </citation>
    <scope>NUCLEOTIDE SEQUENCE [LARGE SCALE GENOMIC DNA]</scope>
    <source>
        <strain evidence="3">CGMCC 4.6609</strain>
    </source>
</reference>
<evidence type="ECO:0000313" key="3">
    <source>
        <dbReference type="Proteomes" id="UP000199691"/>
    </source>
</evidence>
<proteinExistence type="predicted"/>